<gene>
    <name evidence="2" type="ORF">O1G21_40125</name>
</gene>
<evidence type="ECO:0008006" key="4">
    <source>
        <dbReference type="Google" id="ProtNLM"/>
    </source>
</evidence>
<dbReference type="SUPFAM" id="SSF48695">
    <property type="entry name" value="Multiheme cytochromes"/>
    <property type="match status" value="1"/>
</dbReference>
<accession>A0ABY7QGY7</accession>
<dbReference type="Proteomes" id="UP001212821">
    <property type="component" value="Plasmid punmamed2"/>
</dbReference>
<name>A0ABY7QGY7_9ACTN</name>
<keyword evidence="3" id="KW-1185">Reference proteome</keyword>
<dbReference type="RefSeq" id="WP_270151647.1">
    <property type="nucleotide sequence ID" value="NZ_CP115451.1"/>
</dbReference>
<protein>
    <recommendedName>
        <fullName evidence="4">Zinc ribbon domain-containing protein</fullName>
    </recommendedName>
</protein>
<geneLocation type="plasmid" evidence="2 3">
    <name>punmamed2</name>
</geneLocation>
<dbReference type="InterPro" id="IPR036280">
    <property type="entry name" value="Multihaem_cyt_sf"/>
</dbReference>
<evidence type="ECO:0000256" key="1">
    <source>
        <dbReference type="SAM" id="MobiDB-lite"/>
    </source>
</evidence>
<evidence type="ECO:0000313" key="3">
    <source>
        <dbReference type="Proteomes" id="UP001212821"/>
    </source>
</evidence>
<feature type="region of interest" description="Disordered" evidence="1">
    <location>
        <begin position="179"/>
        <end position="204"/>
    </location>
</feature>
<sequence length="204" mass="21707">MSSTLTVEQQLQLAVEFRVPIPQGPVGGYGEVVVRRDETGTGWAVTDGALVGLRAWIEGEDGGWRPVWDIGRAAAYQHTREYALALAHQVAEIEAANYQALLAVVADPLAHARARRYTITCPRCHTPGAEEYGEPARDSDDFADCARCHSCGLEWALDPGADASCTTCGGSGIPGAGPIGRRTPGGWEPAPTCGCREQHEEAGH</sequence>
<keyword evidence="2" id="KW-0614">Plasmid</keyword>
<dbReference type="EMBL" id="CP115451">
    <property type="protein sequence ID" value="WBP92000.1"/>
    <property type="molecule type" value="Genomic_DNA"/>
</dbReference>
<reference evidence="2 3" key="1">
    <citation type="submission" date="2022-12" db="EMBL/GenBank/DDBJ databases">
        <title>HUAS 3-15.</title>
        <authorList>
            <person name="Mo P."/>
        </authorList>
    </citation>
    <scope>NUCLEOTIDE SEQUENCE [LARGE SCALE GENOMIC DNA]</scope>
    <source>
        <strain evidence="2 3">HUAS 3-15</strain>
        <plasmid evidence="2 3">punmamed2</plasmid>
    </source>
</reference>
<proteinExistence type="predicted"/>
<evidence type="ECO:0000313" key="2">
    <source>
        <dbReference type="EMBL" id="WBP92000.1"/>
    </source>
</evidence>
<organism evidence="2 3">
    <name type="scientific">Kitasatospora cathayae</name>
    <dbReference type="NCBI Taxonomy" id="3004092"/>
    <lineage>
        <taxon>Bacteria</taxon>
        <taxon>Bacillati</taxon>
        <taxon>Actinomycetota</taxon>
        <taxon>Actinomycetes</taxon>
        <taxon>Kitasatosporales</taxon>
        <taxon>Streptomycetaceae</taxon>
        <taxon>Kitasatospora</taxon>
    </lineage>
</organism>